<reference evidence="1" key="1">
    <citation type="journal article" date="2023" name="Insect Mol. Biol.">
        <title>Genome sequencing provides insights into the evolution of gene families encoding plant cell wall-degrading enzymes in longhorned beetles.</title>
        <authorList>
            <person name="Shin N.R."/>
            <person name="Okamura Y."/>
            <person name="Kirsch R."/>
            <person name="Pauchet Y."/>
        </authorList>
    </citation>
    <scope>NUCLEOTIDE SEQUENCE</scope>
    <source>
        <strain evidence="1">AMC_N1</strain>
    </source>
</reference>
<gene>
    <name evidence="1" type="ORF">NQ318_023017</name>
</gene>
<comment type="caution">
    <text evidence="1">The sequence shown here is derived from an EMBL/GenBank/DDBJ whole genome shotgun (WGS) entry which is preliminary data.</text>
</comment>
<accession>A0AAV8YBM2</accession>
<name>A0AAV8YBM2_9CUCU</name>
<dbReference type="AlphaFoldDB" id="A0AAV8YBM2"/>
<protein>
    <submittedName>
        <fullName evidence="1">Uncharacterized protein</fullName>
    </submittedName>
</protein>
<keyword evidence="2" id="KW-1185">Reference proteome</keyword>
<sequence>MFGGALIAEQGIGGVEARGSGGSDQQFLDQPFKLIKSGTLKEYVYSSRVASRAELWNRITDKCNVIRKQSTVIEKSRLQFSTKNKFMPDRKRDHFCCLITLLSINAGKHSPIPAADSDGLISHPRLQQKLGSGDGRKFILSQNLSNNEPPGKSVELIEISNGPLDDSERVCQHWDSPQVDGFDKIASRQKRIQQLCHAALVFLLEFFLQLCVVDPAVLTHSQQSNIKLCMQLVHNTALLNESGLWPSERSNRND</sequence>
<dbReference type="EMBL" id="JAPWTK010000126">
    <property type="protein sequence ID" value="KAJ8948993.1"/>
    <property type="molecule type" value="Genomic_DNA"/>
</dbReference>
<evidence type="ECO:0000313" key="1">
    <source>
        <dbReference type="EMBL" id="KAJ8948993.1"/>
    </source>
</evidence>
<dbReference type="Proteomes" id="UP001162162">
    <property type="component" value="Unassembled WGS sequence"/>
</dbReference>
<proteinExistence type="predicted"/>
<evidence type="ECO:0000313" key="2">
    <source>
        <dbReference type="Proteomes" id="UP001162162"/>
    </source>
</evidence>
<organism evidence="1 2">
    <name type="scientific">Aromia moschata</name>
    <dbReference type="NCBI Taxonomy" id="1265417"/>
    <lineage>
        <taxon>Eukaryota</taxon>
        <taxon>Metazoa</taxon>
        <taxon>Ecdysozoa</taxon>
        <taxon>Arthropoda</taxon>
        <taxon>Hexapoda</taxon>
        <taxon>Insecta</taxon>
        <taxon>Pterygota</taxon>
        <taxon>Neoptera</taxon>
        <taxon>Endopterygota</taxon>
        <taxon>Coleoptera</taxon>
        <taxon>Polyphaga</taxon>
        <taxon>Cucujiformia</taxon>
        <taxon>Chrysomeloidea</taxon>
        <taxon>Cerambycidae</taxon>
        <taxon>Cerambycinae</taxon>
        <taxon>Callichromatini</taxon>
        <taxon>Aromia</taxon>
    </lineage>
</organism>